<dbReference type="InterPro" id="IPR011356">
    <property type="entry name" value="Leucine_aapep/pepB"/>
</dbReference>
<dbReference type="CDD" id="cd00433">
    <property type="entry name" value="Peptidase_M17"/>
    <property type="match status" value="1"/>
</dbReference>
<dbReference type="AlphaFoldDB" id="A0A5C8ZD64"/>
<dbReference type="PANTHER" id="PTHR11963">
    <property type="entry name" value="LEUCINE AMINOPEPTIDASE-RELATED"/>
    <property type="match status" value="1"/>
</dbReference>
<dbReference type="Gene3D" id="3.40.630.10">
    <property type="entry name" value="Zn peptidases"/>
    <property type="match status" value="1"/>
</dbReference>
<dbReference type="PANTHER" id="PTHR11963:SF23">
    <property type="entry name" value="CYTOSOL AMINOPEPTIDASE"/>
    <property type="match status" value="1"/>
</dbReference>
<evidence type="ECO:0000256" key="6">
    <source>
        <dbReference type="ARBA" id="ARBA00049972"/>
    </source>
</evidence>
<keyword evidence="3" id="KW-0645">Protease</keyword>
<gene>
    <name evidence="10" type="ORF">FMM08_13910</name>
</gene>
<evidence type="ECO:0000259" key="9">
    <source>
        <dbReference type="Pfam" id="PF00883"/>
    </source>
</evidence>
<protein>
    <recommendedName>
        <fullName evidence="7">Probable cytosol aminopeptidase</fullName>
    </recommendedName>
    <alternativeName>
        <fullName evidence="8">Leucine aminopeptidase</fullName>
    </alternativeName>
    <alternativeName>
        <fullName evidence="5">Leucyl aminopeptidase</fullName>
    </alternativeName>
</protein>
<feature type="domain" description="Cytosol aminopeptidase" evidence="9">
    <location>
        <begin position="70"/>
        <end position="381"/>
    </location>
</feature>
<evidence type="ECO:0000256" key="8">
    <source>
        <dbReference type="ARBA" id="ARBA00050061"/>
    </source>
</evidence>
<evidence type="ECO:0000256" key="1">
    <source>
        <dbReference type="ARBA" id="ARBA00009528"/>
    </source>
</evidence>
<name>A0A5C8ZD64_9ACTN</name>
<evidence type="ECO:0000256" key="2">
    <source>
        <dbReference type="ARBA" id="ARBA00022438"/>
    </source>
</evidence>
<evidence type="ECO:0000256" key="3">
    <source>
        <dbReference type="ARBA" id="ARBA00022670"/>
    </source>
</evidence>
<dbReference type="Pfam" id="PF00883">
    <property type="entry name" value="Peptidase_M17"/>
    <property type="match status" value="1"/>
</dbReference>
<comment type="function">
    <text evidence="6">Presumably involved in the processing and regular turnover of intracellular proteins. Catalyzes the removal of unsubstituted N-terminal amino acids from various peptides.</text>
</comment>
<dbReference type="GO" id="GO:0030145">
    <property type="term" value="F:manganese ion binding"/>
    <property type="evidence" value="ECO:0007669"/>
    <property type="project" value="InterPro"/>
</dbReference>
<dbReference type="Proteomes" id="UP000321234">
    <property type="component" value="Unassembled WGS sequence"/>
</dbReference>
<evidence type="ECO:0000313" key="10">
    <source>
        <dbReference type="EMBL" id="TXR55414.1"/>
    </source>
</evidence>
<dbReference type="InterPro" id="IPR000819">
    <property type="entry name" value="Peptidase_M17_C"/>
</dbReference>
<keyword evidence="2 10" id="KW-0031">Aminopeptidase</keyword>
<evidence type="ECO:0000313" key="11">
    <source>
        <dbReference type="Proteomes" id="UP000321234"/>
    </source>
</evidence>
<proteinExistence type="inferred from homology"/>
<reference evidence="10 11" key="1">
    <citation type="submission" date="2019-07" db="EMBL/GenBank/DDBJ databases">
        <title>Quadrisphaera sp. strain DD2A genome sequencing and assembly.</title>
        <authorList>
            <person name="Kim I."/>
        </authorList>
    </citation>
    <scope>NUCLEOTIDE SEQUENCE [LARGE SCALE GENOMIC DNA]</scope>
    <source>
        <strain evidence="10 11">DD2A</strain>
    </source>
</reference>
<sequence>MPHPAATIDDEEAVEALLCGLGVGAAAARLGHERSTAGSAVDAGGPVVRVPEALLPAARRGLVASAAVHLARLVTCAPPGVATPAAVAEWARAGAAAVGAGCEVLDADGLRAGGYGAVLAVGAGSAHQPHLVRVSWDGRPADPARPGGSGSPADLVVVGKGVTFDSGGLSLKSPAAMQDMRSDCAGAAVALATVLSLAAQRAPVAVEALLPLAENLPGPGATRPGDVVRSRSGRLVQVLDTDFEGRVLLADALTDACAARPRLVVDVATLTYQAVVALGPDIGALLARDDSAAASVLDAARRAGEPLWRLPLADRYRARVDVGWALRNHPLTDSGRAITAALFLDAFVPPEQPWAHLDVAGPSWRGDASADGATGFGVRTLLELARSLTGSSAP</sequence>
<accession>A0A5C8ZD64</accession>
<dbReference type="GO" id="GO:0005737">
    <property type="term" value="C:cytoplasm"/>
    <property type="evidence" value="ECO:0007669"/>
    <property type="project" value="InterPro"/>
</dbReference>
<evidence type="ECO:0000256" key="4">
    <source>
        <dbReference type="ARBA" id="ARBA00022801"/>
    </source>
</evidence>
<evidence type="ECO:0000256" key="7">
    <source>
        <dbReference type="ARBA" id="ARBA00050021"/>
    </source>
</evidence>
<keyword evidence="11" id="KW-1185">Reference proteome</keyword>
<dbReference type="SUPFAM" id="SSF53187">
    <property type="entry name" value="Zn-dependent exopeptidases"/>
    <property type="match status" value="1"/>
</dbReference>
<evidence type="ECO:0000256" key="5">
    <source>
        <dbReference type="ARBA" id="ARBA00033172"/>
    </source>
</evidence>
<keyword evidence="4" id="KW-0378">Hydrolase</keyword>
<dbReference type="PRINTS" id="PR00481">
    <property type="entry name" value="LAMNOPPTDASE"/>
</dbReference>
<dbReference type="OrthoDB" id="9809354at2"/>
<comment type="similarity">
    <text evidence="1">Belongs to the peptidase M17 family.</text>
</comment>
<dbReference type="GO" id="GO:0006508">
    <property type="term" value="P:proteolysis"/>
    <property type="evidence" value="ECO:0007669"/>
    <property type="project" value="UniProtKB-KW"/>
</dbReference>
<organism evidence="10 11">
    <name type="scientific">Quadrisphaera setariae</name>
    <dbReference type="NCBI Taxonomy" id="2593304"/>
    <lineage>
        <taxon>Bacteria</taxon>
        <taxon>Bacillati</taxon>
        <taxon>Actinomycetota</taxon>
        <taxon>Actinomycetes</taxon>
        <taxon>Kineosporiales</taxon>
        <taxon>Kineosporiaceae</taxon>
        <taxon>Quadrisphaera</taxon>
    </lineage>
</organism>
<dbReference type="GO" id="GO:0070006">
    <property type="term" value="F:metalloaminopeptidase activity"/>
    <property type="evidence" value="ECO:0007669"/>
    <property type="project" value="InterPro"/>
</dbReference>
<comment type="caution">
    <text evidence="10">The sequence shown here is derived from an EMBL/GenBank/DDBJ whole genome shotgun (WGS) entry which is preliminary data.</text>
</comment>
<dbReference type="EMBL" id="VKAC01000008">
    <property type="protein sequence ID" value="TXR55414.1"/>
    <property type="molecule type" value="Genomic_DNA"/>
</dbReference>